<evidence type="ECO:0000313" key="3">
    <source>
        <dbReference type="Proteomes" id="UP001176961"/>
    </source>
</evidence>
<dbReference type="GO" id="GO:0006334">
    <property type="term" value="P:nucleosome assembly"/>
    <property type="evidence" value="ECO:0007669"/>
    <property type="project" value="InterPro"/>
</dbReference>
<organism evidence="2 3">
    <name type="scientific">Cylicocyclus nassatus</name>
    <name type="common">Nematode worm</name>
    <dbReference type="NCBI Taxonomy" id="53992"/>
    <lineage>
        <taxon>Eukaryota</taxon>
        <taxon>Metazoa</taxon>
        <taxon>Ecdysozoa</taxon>
        <taxon>Nematoda</taxon>
        <taxon>Chromadorea</taxon>
        <taxon>Rhabditida</taxon>
        <taxon>Rhabditina</taxon>
        <taxon>Rhabditomorpha</taxon>
        <taxon>Strongyloidea</taxon>
        <taxon>Strongylidae</taxon>
        <taxon>Cylicocyclus</taxon>
    </lineage>
</organism>
<sequence>MKKISEGRLAIRSNLYVLHDTSFPDMNEVLGLVLYGGFFLGSNYQLSTILKHLTNITTSIEVNPHGFTTYFHFSPNEYFTNAVLKIIEEEDILWKLSLMQRIILVLTLDARTVCSDTIQWNEARIITKNFVKKNLKKGPTLGKFMTKTSRPIAFSTSLIRLSLQPRI</sequence>
<dbReference type="InterPro" id="IPR037231">
    <property type="entry name" value="NAP-like_sf"/>
</dbReference>
<evidence type="ECO:0000313" key="2">
    <source>
        <dbReference type="EMBL" id="CAJ0609114.1"/>
    </source>
</evidence>
<accession>A0AA36HE38</accession>
<dbReference type="EMBL" id="CATQJL010000326">
    <property type="protein sequence ID" value="CAJ0609114.1"/>
    <property type="molecule type" value="Genomic_DNA"/>
</dbReference>
<dbReference type="Pfam" id="PF00956">
    <property type="entry name" value="NAP"/>
    <property type="match status" value="1"/>
</dbReference>
<dbReference type="AlphaFoldDB" id="A0AA36HE38"/>
<dbReference type="SUPFAM" id="SSF143113">
    <property type="entry name" value="NAP-like"/>
    <property type="match status" value="1"/>
</dbReference>
<evidence type="ECO:0000256" key="1">
    <source>
        <dbReference type="ARBA" id="ARBA00009947"/>
    </source>
</evidence>
<comment type="caution">
    <text evidence="2">The sequence shown here is derived from an EMBL/GenBank/DDBJ whole genome shotgun (WGS) entry which is preliminary data.</text>
</comment>
<proteinExistence type="inferred from homology"/>
<dbReference type="Proteomes" id="UP001176961">
    <property type="component" value="Unassembled WGS sequence"/>
</dbReference>
<dbReference type="Gene3D" id="3.30.1120.90">
    <property type="entry name" value="Nucleosome assembly protein"/>
    <property type="match status" value="1"/>
</dbReference>
<comment type="similarity">
    <text evidence="1">Belongs to the nucleosome assembly protein (NAP) family.</text>
</comment>
<keyword evidence="3" id="KW-1185">Reference proteome</keyword>
<name>A0AA36HE38_CYLNA</name>
<dbReference type="GO" id="GO:0005634">
    <property type="term" value="C:nucleus"/>
    <property type="evidence" value="ECO:0007669"/>
    <property type="project" value="InterPro"/>
</dbReference>
<protein>
    <submittedName>
        <fullName evidence="2">Uncharacterized protein</fullName>
    </submittedName>
</protein>
<gene>
    <name evidence="2" type="ORF">CYNAS_LOCUS21097</name>
</gene>
<dbReference type="InterPro" id="IPR002164">
    <property type="entry name" value="NAP_family"/>
</dbReference>
<reference evidence="2" key="1">
    <citation type="submission" date="2023-07" db="EMBL/GenBank/DDBJ databases">
        <authorList>
            <consortium name="CYATHOMIX"/>
        </authorList>
    </citation>
    <scope>NUCLEOTIDE SEQUENCE</scope>
    <source>
        <strain evidence="2">N/A</strain>
    </source>
</reference>